<dbReference type="GO" id="GO:0051082">
    <property type="term" value="F:unfolded protein binding"/>
    <property type="evidence" value="ECO:0007669"/>
    <property type="project" value="TreeGrafter"/>
</dbReference>
<dbReference type="GO" id="GO:0006606">
    <property type="term" value="P:protein import into nucleus"/>
    <property type="evidence" value="ECO:0007669"/>
    <property type="project" value="TreeGrafter"/>
</dbReference>
<dbReference type="GO" id="GO:0042273">
    <property type="term" value="P:ribosomal large subunit biogenesis"/>
    <property type="evidence" value="ECO:0007669"/>
    <property type="project" value="TreeGrafter"/>
</dbReference>
<evidence type="ECO:0000256" key="1">
    <source>
        <dbReference type="ARBA" id="ARBA00049983"/>
    </source>
</evidence>
<dbReference type="InterPro" id="IPR000225">
    <property type="entry name" value="Armadillo"/>
</dbReference>
<dbReference type="Proteomes" id="UP000054107">
    <property type="component" value="Unassembled WGS sequence"/>
</dbReference>
<dbReference type="CDD" id="cd13394">
    <property type="entry name" value="Syo1_like"/>
    <property type="match status" value="1"/>
</dbReference>
<organism evidence="4 5">
    <name type="scientific">Parasitella parasitica</name>
    <dbReference type="NCBI Taxonomy" id="35722"/>
    <lineage>
        <taxon>Eukaryota</taxon>
        <taxon>Fungi</taxon>
        <taxon>Fungi incertae sedis</taxon>
        <taxon>Mucoromycota</taxon>
        <taxon>Mucoromycotina</taxon>
        <taxon>Mucoromycetes</taxon>
        <taxon>Mucorales</taxon>
        <taxon>Mucorineae</taxon>
        <taxon>Mucoraceae</taxon>
        <taxon>Parasitella</taxon>
    </lineage>
</organism>
<evidence type="ECO:0000313" key="5">
    <source>
        <dbReference type="Proteomes" id="UP000054107"/>
    </source>
</evidence>
<feature type="domain" description="SYO1-like TPR repeats" evidence="3">
    <location>
        <begin position="442"/>
        <end position="689"/>
    </location>
</feature>
<dbReference type="PROSITE" id="PS50176">
    <property type="entry name" value="ARM_REPEAT"/>
    <property type="match status" value="1"/>
</dbReference>
<gene>
    <name evidence="4" type="primary">PARPA_01236.1 scaffold 1359</name>
</gene>
<dbReference type="OrthoDB" id="288703at2759"/>
<dbReference type="InterPro" id="IPR052616">
    <property type="entry name" value="SYO1-like"/>
</dbReference>
<dbReference type="EMBL" id="LN719426">
    <property type="protein sequence ID" value="CEP07927.1"/>
    <property type="molecule type" value="Genomic_DNA"/>
</dbReference>
<dbReference type="PANTHER" id="PTHR13347:SF1">
    <property type="entry name" value="HEAT REPEAT-CONTAINING PROTEIN 3"/>
    <property type="match status" value="1"/>
</dbReference>
<keyword evidence="5" id="KW-1185">Reference proteome</keyword>
<proteinExistence type="inferred from homology"/>
<accession>A0A0B7MSC1</accession>
<dbReference type="Pfam" id="PF25567">
    <property type="entry name" value="TPR_SYO1"/>
    <property type="match status" value="1"/>
</dbReference>
<sequence length="692" mass="75886">MGKASRKSFKPRSKPLGAEIASGFQEGTSAQQMAPQPDQVLPVVGKLSSPDATERGWAASSISNLIMSNGENLKLLLSKGVVGGLINLLSDDTHEVVEEALGTLRNLCAVDPDVCQEFFSKGIMTPLSNMLPQISQIIDLVLTNAPLADTADHDRRSSIWDVAENFICIIWGLSEASDKHIKAVSRLNIVTFLISFLSAFDQCPTRVVVAAGMASQCLTTLTDDNKDINAEFQSHPEYARTLLKVLNKCDSPEKLQVRVLACAILINVCEVVQLLELWDDERDSLGELNKIVMPILVSSLDFDIQRAAEETKQAIDSGNVTKHEAATDITDKPEQPLTKEDVKLLTSICLQGNAEEDGWEDAGDEMEQDEDIEDITDDLNEDNVDAYLRDAENLGQTTSAVVDEAVVRSNPVLSSFTFKVFPKVLELSTPTVLSFPADATFCPGVTQGLTLTHQRALECLNNFLLAMNEVPSKFWFKEHAADAQKTWTWLFSTANAIGSASESEDRNRILEVVVGCLWALGRGLGENIPLEPPHVPSLCGAYRATNSGSMQVKIVGCLGPIAARQGDVGTNKDIGAFIMDILSNIGSHKTQPDVAVEALNLIFDVYSDCAFDYDASVYVQNKFNNQLKQILPAFKVMVTKIVHMNAVELLTNQLYQVKSIDRRKNLDLRNRCDEALMNLVSFIKYKASEKAA</sequence>
<dbReference type="InterPro" id="IPR057990">
    <property type="entry name" value="TPR_SYO1"/>
</dbReference>
<dbReference type="InterPro" id="IPR016024">
    <property type="entry name" value="ARM-type_fold"/>
</dbReference>
<name>A0A0B7MSC1_9FUNG</name>
<dbReference type="STRING" id="35722.A0A0B7MSC1"/>
<protein>
    <recommendedName>
        <fullName evidence="3">SYO1-like TPR repeats domain-containing protein</fullName>
    </recommendedName>
</protein>
<dbReference type="PANTHER" id="PTHR13347">
    <property type="entry name" value="HEAT REPEAT-CONTAINING PROTEIN 3"/>
    <property type="match status" value="1"/>
</dbReference>
<feature type="repeat" description="ARM" evidence="2">
    <location>
        <begin position="80"/>
        <end position="107"/>
    </location>
</feature>
<dbReference type="Pfam" id="PF00514">
    <property type="entry name" value="Arm"/>
    <property type="match status" value="1"/>
</dbReference>
<comment type="similarity">
    <text evidence="1">Belongs to the nuclear import and ribosome assembly adapter family.</text>
</comment>
<dbReference type="Gene3D" id="1.25.10.10">
    <property type="entry name" value="Leucine-rich Repeat Variant"/>
    <property type="match status" value="1"/>
</dbReference>
<dbReference type="SUPFAM" id="SSF48371">
    <property type="entry name" value="ARM repeat"/>
    <property type="match status" value="1"/>
</dbReference>
<dbReference type="InterPro" id="IPR011989">
    <property type="entry name" value="ARM-like"/>
</dbReference>
<evidence type="ECO:0000259" key="3">
    <source>
        <dbReference type="Pfam" id="PF25567"/>
    </source>
</evidence>
<dbReference type="AlphaFoldDB" id="A0A0B7MSC1"/>
<evidence type="ECO:0000313" key="4">
    <source>
        <dbReference type="EMBL" id="CEP07927.1"/>
    </source>
</evidence>
<reference evidence="4 5" key="1">
    <citation type="submission" date="2014-09" db="EMBL/GenBank/DDBJ databases">
        <authorList>
            <person name="Ellenberger Sabrina"/>
        </authorList>
    </citation>
    <scope>NUCLEOTIDE SEQUENCE [LARGE SCALE GENOMIC DNA]</scope>
    <source>
        <strain evidence="4 5">CBS 412.66</strain>
    </source>
</reference>
<evidence type="ECO:0000256" key="2">
    <source>
        <dbReference type="PROSITE-ProRule" id="PRU00259"/>
    </source>
</evidence>